<dbReference type="Proteomes" id="UP000183508">
    <property type="component" value="Unassembled WGS sequence"/>
</dbReference>
<keyword evidence="2" id="KW-0573">Peptidoglycan synthesis</keyword>
<dbReference type="UniPathway" id="UPA00219"/>
<gene>
    <name evidence="2" type="primary">murT</name>
    <name evidence="5" type="ORF">SAMN05421543_101400</name>
</gene>
<protein>
    <recommendedName>
        <fullName evidence="2">Lipid II isoglutaminyl synthase (glutamine-hydrolyzing) subunit MurT</fullName>
        <ecNumber evidence="2">6.3.5.13</ecNumber>
    </recommendedName>
</protein>
<dbReference type="InterPro" id="IPR036565">
    <property type="entry name" value="Mur-like_cat_sf"/>
</dbReference>
<evidence type="ECO:0000313" key="5">
    <source>
        <dbReference type="EMBL" id="SFU38530.1"/>
    </source>
</evidence>
<keyword evidence="2" id="KW-0862">Zinc</keyword>
<dbReference type="AlphaFoldDB" id="A0A1I7FQS3"/>
<dbReference type="STRING" id="392015.SAMN05421543_101400"/>
<dbReference type="GO" id="GO:0071555">
    <property type="term" value="P:cell wall organization"/>
    <property type="evidence" value="ECO:0007669"/>
    <property type="project" value="UniProtKB-KW"/>
</dbReference>
<keyword evidence="6" id="KW-1185">Reference proteome</keyword>
<evidence type="ECO:0000256" key="2">
    <source>
        <dbReference type="HAMAP-Rule" id="MF_02214"/>
    </source>
</evidence>
<accession>A0A1I7FQS3</accession>
<dbReference type="PANTHER" id="PTHR23135">
    <property type="entry name" value="MUR LIGASE FAMILY MEMBER"/>
    <property type="match status" value="1"/>
</dbReference>
<dbReference type="SUPFAM" id="SSF53623">
    <property type="entry name" value="MurD-like peptide ligases, catalytic domain"/>
    <property type="match status" value="1"/>
</dbReference>
<evidence type="ECO:0000259" key="3">
    <source>
        <dbReference type="Pfam" id="PF08245"/>
    </source>
</evidence>
<proteinExistence type="inferred from homology"/>
<comment type="function">
    <text evidence="2">The lipid II isoglutaminyl synthase complex catalyzes the formation of alpha-D-isoglutamine in the cell wall lipid II stem peptide. The MurT subunit catalyzes the ATP-dependent amidation of D-glutamate residue of lipid II, converting it to an isoglutamine residue.</text>
</comment>
<dbReference type="PANTHER" id="PTHR23135:SF7">
    <property type="entry name" value="LIPID II ISOGLUTAMINYL SYNTHASE (GLUTAMINE-HYDROLYZING) SUBUNIT MURT"/>
    <property type="match status" value="1"/>
</dbReference>
<dbReference type="GO" id="GO:0016881">
    <property type="term" value="F:acid-amino acid ligase activity"/>
    <property type="evidence" value="ECO:0007669"/>
    <property type="project" value="InterPro"/>
</dbReference>
<feature type="domain" description="Mur ligase central" evidence="3">
    <location>
        <begin position="50"/>
        <end position="176"/>
    </location>
</feature>
<keyword evidence="2" id="KW-0067">ATP-binding</keyword>
<feature type="binding site" evidence="2">
    <location>
        <position position="229"/>
    </location>
    <ligand>
        <name>Zn(2+)</name>
        <dbReference type="ChEBI" id="CHEBI:29105"/>
    </ligand>
</feature>
<evidence type="ECO:0000313" key="6">
    <source>
        <dbReference type="Proteomes" id="UP000183508"/>
    </source>
</evidence>
<dbReference type="InterPro" id="IPR013221">
    <property type="entry name" value="Mur_ligase_cen"/>
</dbReference>
<keyword evidence="2" id="KW-0436">Ligase</keyword>
<feature type="active site" evidence="2">
    <location>
        <position position="352"/>
    </location>
</feature>
<keyword evidence="2" id="KW-0961">Cell wall biogenesis/degradation</keyword>
<reference evidence="6" key="1">
    <citation type="submission" date="2016-10" db="EMBL/GenBank/DDBJ databases">
        <authorList>
            <person name="Varghese N."/>
        </authorList>
    </citation>
    <scope>NUCLEOTIDE SEQUENCE [LARGE SCALE GENOMIC DNA]</scope>
    <source>
        <strain evidence="6">DSM 17980</strain>
    </source>
</reference>
<name>A0A1I7FQS3_9BACL</name>
<feature type="binding site" evidence="2">
    <location>
        <position position="204"/>
    </location>
    <ligand>
        <name>Zn(2+)</name>
        <dbReference type="ChEBI" id="CHEBI:29105"/>
    </ligand>
</feature>
<evidence type="ECO:0000256" key="1">
    <source>
        <dbReference type="ARBA" id="ARBA00004752"/>
    </source>
</evidence>
<dbReference type="GO" id="GO:0005524">
    <property type="term" value="F:ATP binding"/>
    <property type="evidence" value="ECO:0007669"/>
    <property type="project" value="UniProtKB-UniRule"/>
</dbReference>
<comment type="similarity">
    <text evidence="2">Belongs to the MurCDEF family. MurT subfamily.</text>
</comment>
<dbReference type="Pfam" id="PF08245">
    <property type="entry name" value="Mur_ligase_M"/>
    <property type="match status" value="1"/>
</dbReference>
<dbReference type="EMBL" id="FPBV01000001">
    <property type="protein sequence ID" value="SFU38530.1"/>
    <property type="molecule type" value="Genomic_DNA"/>
</dbReference>
<keyword evidence="2" id="KW-0133">Cell shape</keyword>
<dbReference type="GO" id="GO:0140282">
    <property type="term" value="F:carbon-nitrogen ligase activity on lipid II"/>
    <property type="evidence" value="ECO:0007669"/>
    <property type="project" value="UniProtKB-UniRule"/>
</dbReference>
<feature type="domain" description="Lipid II isoglutaminyl synthase (glutamine-hydrolyzing) subunit MurT C-terminal" evidence="4">
    <location>
        <begin position="316"/>
        <end position="431"/>
    </location>
</feature>
<dbReference type="GO" id="GO:0008270">
    <property type="term" value="F:zinc ion binding"/>
    <property type="evidence" value="ECO:0007669"/>
    <property type="project" value="UniProtKB-UniRule"/>
</dbReference>
<comment type="pathway">
    <text evidence="1 2">Cell wall biogenesis; peptidoglycan biosynthesis.</text>
</comment>
<dbReference type="Pfam" id="PF08353">
    <property type="entry name" value="MurT_C"/>
    <property type="match status" value="1"/>
</dbReference>
<dbReference type="eggNOG" id="COG0769">
    <property type="taxonomic scope" value="Bacteria"/>
</dbReference>
<dbReference type="HAMAP" id="MF_02214">
    <property type="entry name" value="Lipid_II_synth_MurT"/>
    <property type="match status" value="1"/>
</dbReference>
<feature type="binding site" evidence="2">
    <location>
        <position position="207"/>
    </location>
    <ligand>
        <name>Zn(2+)</name>
        <dbReference type="ChEBI" id="CHEBI:29105"/>
    </ligand>
</feature>
<sequence length="456" mass="50179">MFGVWIGKCTAFLLRLAGRRATSLPGRVALRFSPRLLAKLGQQLERCIVVTGTNGKTTTANLLAAILRTEGPIVHNAEGANMTQGIVTALLQHTDWLGRLRVRTALFEIDEATLPQVAPHLPVRIAVVTNVFRDQLDRYGELDGTVSKLVAGLQQTEAVLVLDADDPLAHHIGITSGRRCAYYGLARDHAGEPQRRQMRDGAFCLSCGEPLHYDGYFYGQLGLYQCQNCDFTRPLPDFLGRIQHDTIEIQQNPLPRMRFQLPTRGLYNVYNVLAAVSAARVCGFNADQIAKGLAAYQSPVGRMQVFRTSPVSVLNLVKNPAGCDSVLQAVGAEPGDKVLWIAINDQAADGRDVSWLWDTDFEQVAEDRRIQFIVTSGMRAEDMALRLKYAGVPVDRLRAVPDLEAGLEEAFTVSRQLGGLPLYCLATYTALYPTAQWLERSVSPVVPLTAHRPSVS</sequence>
<dbReference type="Gene3D" id="3.40.1190.10">
    <property type="entry name" value="Mur-like, catalytic domain"/>
    <property type="match status" value="1"/>
</dbReference>
<dbReference type="InterPro" id="IPR013564">
    <property type="entry name" value="MurT_C"/>
</dbReference>
<dbReference type="GO" id="GO:0009252">
    <property type="term" value="P:peptidoglycan biosynthetic process"/>
    <property type="evidence" value="ECO:0007669"/>
    <property type="project" value="UniProtKB-UniRule"/>
</dbReference>
<dbReference type="EC" id="6.3.5.13" evidence="2"/>
<feature type="binding site" evidence="2">
    <location>
        <position position="226"/>
    </location>
    <ligand>
        <name>Zn(2+)</name>
        <dbReference type="ChEBI" id="CHEBI:29105"/>
    </ligand>
</feature>
<keyword evidence="2" id="KW-0479">Metal-binding</keyword>
<keyword evidence="2" id="KW-0547">Nucleotide-binding</keyword>
<dbReference type="GO" id="GO:0008360">
    <property type="term" value="P:regulation of cell shape"/>
    <property type="evidence" value="ECO:0007669"/>
    <property type="project" value="UniProtKB-KW"/>
</dbReference>
<dbReference type="OrthoDB" id="9803907at2"/>
<dbReference type="InterPro" id="IPR043703">
    <property type="entry name" value="Lipid_II_synth_MurT"/>
</dbReference>
<comment type="subunit">
    <text evidence="2">Forms a heterodimer with GatD.</text>
</comment>
<organism evidence="5 6">
    <name type="scientific">Alicyclobacillus macrosporangiidus</name>
    <dbReference type="NCBI Taxonomy" id="392015"/>
    <lineage>
        <taxon>Bacteria</taxon>
        <taxon>Bacillati</taxon>
        <taxon>Bacillota</taxon>
        <taxon>Bacilli</taxon>
        <taxon>Bacillales</taxon>
        <taxon>Alicyclobacillaceae</taxon>
        <taxon>Alicyclobacillus</taxon>
    </lineage>
</organism>
<comment type="catalytic activity">
    <reaction evidence="2">
        <text>beta-D-GlcNAc-(1-&gt;4)-Mur2Ac(oyl-L-Ala-gamma-D-Glu-L-Lys-D-Ala-D-Ala)-di-trans,octa-cis-undecaprenyl diphosphate + L-glutamine + ATP + H2O = beta-D-GlcNAc-(1-&gt;4)-Mur2Ac(oyl-L-Ala-D-isoglutaminyl-L-Lys-D-Ala-D-Ala)-di-trans,octa-cis-undecaprenyl diphosphate + L-glutamate + ADP + phosphate + H(+)</text>
        <dbReference type="Rhea" id="RHEA:57928"/>
        <dbReference type="ChEBI" id="CHEBI:15377"/>
        <dbReference type="ChEBI" id="CHEBI:15378"/>
        <dbReference type="ChEBI" id="CHEBI:29985"/>
        <dbReference type="ChEBI" id="CHEBI:30616"/>
        <dbReference type="ChEBI" id="CHEBI:43474"/>
        <dbReference type="ChEBI" id="CHEBI:58359"/>
        <dbReference type="ChEBI" id="CHEBI:60033"/>
        <dbReference type="ChEBI" id="CHEBI:62233"/>
        <dbReference type="ChEBI" id="CHEBI:456216"/>
        <dbReference type="EC" id="6.3.5.13"/>
    </reaction>
</comment>
<comment type="catalytic activity">
    <reaction evidence="2">
        <text>beta-D-GlcNAc-(1-&gt;4)-Mur2Ac(oyl-L-Ala-gamma-D-O-P-Glu-L-Lys-D-Ala-D-Ala)-di-trans,octa-cis-undecaprenyl diphosphate + NH4(+) = beta-D-GlcNAc-(1-&gt;4)-Mur2Ac(oyl-L-Ala-D-isoglutaminyl-L-Lys-D-Ala-D-Ala)-di-trans,octa-cis-undecaprenyl diphosphate + phosphate + H(+)</text>
        <dbReference type="Rhea" id="RHEA:57932"/>
        <dbReference type="ChEBI" id="CHEBI:15378"/>
        <dbReference type="ChEBI" id="CHEBI:28938"/>
        <dbReference type="ChEBI" id="CHEBI:43474"/>
        <dbReference type="ChEBI" id="CHEBI:62233"/>
        <dbReference type="ChEBI" id="CHEBI:143132"/>
    </reaction>
</comment>
<comment type="catalytic activity">
    <reaction evidence="2">
        <text>beta-D-GlcNAc-(1-&gt;4)-Mur2Ac(oyl-L-Ala-gamma-D-Glu-L-Lys-D-Ala-D-Ala)-di-trans,octa-cis-undecaprenyl diphosphate + ATP = beta-D-GlcNAc-(1-&gt;4)-Mur2Ac(oyl-L-Ala-gamma-D-O-P-Glu-L-Lys-D-Ala-D-Ala)-di-trans,octa-cis-undecaprenyl diphosphate + ADP</text>
        <dbReference type="Rhea" id="RHEA:59488"/>
        <dbReference type="ChEBI" id="CHEBI:30616"/>
        <dbReference type="ChEBI" id="CHEBI:60033"/>
        <dbReference type="ChEBI" id="CHEBI:143132"/>
        <dbReference type="ChEBI" id="CHEBI:456216"/>
    </reaction>
</comment>
<evidence type="ECO:0000259" key="4">
    <source>
        <dbReference type="Pfam" id="PF08353"/>
    </source>
</evidence>